<dbReference type="Gene3D" id="3.40.1210.10">
    <property type="entry name" value="Survival protein SurE-like phosphatase/nucleotidase"/>
    <property type="match status" value="1"/>
</dbReference>
<dbReference type="GO" id="GO:0008254">
    <property type="term" value="F:3'-nucleotidase activity"/>
    <property type="evidence" value="ECO:0007669"/>
    <property type="project" value="TreeGrafter"/>
</dbReference>
<dbReference type="PANTHER" id="PTHR30457">
    <property type="entry name" value="5'-NUCLEOTIDASE SURE"/>
    <property type="match status" value="1"/>
</dbReference>
<comment type="cofactor">
    <cofactor evidence="7">
        <name>a divalent metal cation</name>
        <dbReference type="ChEBI" id="CHEBI:60240"/>
    </cofactor>
    <text evidence="7">Binds 1 divalent metal cation per subunit.</text>
</comment>
<dbReference type="SUPFAM" id="SSF64167">
    <property type="entry name" value="SurE-like"/>
    <property type="match status" value="1"/>
</dbReference>
<organism evidence="9 10">
    <name type="scientific">Fibrobacter intestinalis</name>
    <dbReference type="NCBI Taxonomy" id="28122"/>
    <lineage>
        <taxon>Bacteria</taxon>
        <taxon>Pseudomonadati</taxon>
        <taxon>Fibrobacterota</taxon>
        <taxon>Fibrobacteria</taxon>
        <taxon>Fibrobacterales</taxon>
        <taxon>Fibrobacteraceae</taxon>
        <taxon>Fibrobacter</taxon>
    </lineage>
</organism>
<accession>A0A1M6V5X8</accession>
<keyword evidence="4 7" id="KW-0479">Metal-binding</keyword>
<dbReference type="GO" id="GO:0004309">
    <property type="term" value="F:exopolyphosphatase activity"/>
    <property type="evidence" value="ECO:0007669"/>
    <property type="project" value="TreeGrafter"/>
</dbReference>
<dbReference type="InterPro" id="IPR036523">
    <property type="entry name" value="SurE-like_sf"/>
</dbReference>
<dbReference type="GO" id="GO:0000166">
    <property type="term" value="F:nucleotide binding"/>
    <property type="evidence" value="ECO:0007669"/>
    <property type="project" value="UniProtKB-KW"/>
</dbReference>
<evidence type="ECO:0000313" key="10">
    <source>
        <dbReference type="Proteomes" id="UP000184275"/>
    </source>
</evidence>
<dbReference type="Proteomes" id="UP000184275">
    <property type="component" value="Unassembled WGS sequence"/>
</dbReference>
<dbReference type="InterPro" id="IPR030048">
    <property type="entry name" value="SurE"/>
</dbReference>
<dbReference type="NCBIfam" id="TIGR00087">
    <property type="entry name" value="surE"/>
    <property type="match status" value="1"/>
</dbReference>
<evidence type="ECO:0000256" key="7">
    <source>
        <dbReference type="HAMAP-Rule" id="MF_00060"/>
    </source>
</evidence>
<keyword evidence="6 7" id="KW-0378">Hydrolase</keyword>
<dbReference type="AlphaFoldDB" id="A0A1M6V5X8"/>
<evidence type="ECO:0000256" key="3">
    <source>
        <dbReference type="ARBA" id="ARBA00022490"/>
    </source>
</evidence>
<sequence length="256" mass="28126">MATNAKPEILLVNDDGYTSAYLERFARALSEVAKVYVVAPKTEQSGVSHSFQGFAGHSLEKIPGKIPADFYALDGSPADCTKFGLQELFKDRPIECVFSGPNHGENAGVSSLYSGTVAGAREAALWGVPAVALSLCFGATSVMENEAARFAQKIIEERLYRTMPAHSFWNVNFPDEKKVPFAGYRVARQSVSMFTDHYEKKDGKFFLDGCKLPETFAANSDDLALHRGYASITPMTVDQTLESDLSPLFRLVQQNF</sequence>
<feature type="domain" description="Survival protein SurE-like phosphatase/nucleotidase" evidence="8">
    <location>
        <begin position="9"/>
        <end position="193"/>
    </location>
</feature>
<evidence type="ECO:0000256" key="4">
    <source>
        <dbReference type="ARBA" id="ARBA00022723"/>
    </source>
</evidence>
<dbReference type="GO" id="GO:0046872">
    <property type="term" value="F:metal ion binding"/>
    <property type="evidence" value="ECO:0007669"/>
    <property type="project" value="UniProtKB-UniRule"/>
</dbReference>
<comment type="catalytic activity">
    <reaction evidence="1 7">
        <text>a ribonucleoside 5'-phosphate + H2O = a ribonucleoside + phosphate</text>
        <dbReference type="Rhea" id="RHEA:12484"/>
        <dbReference type="ChEBI" id="CHEBI:15377"/>
        <dbReference type="ChEBI" id="CHEBI:18254"/>
        <dbReference type="ChEBI" id="CHEBI:43474"/>
        <dbReference type="ChEBI" id="CHEBI:58043"/>
        <dbReference type="EC" id="3.1.3.5"/>
    </reaction>
</comment>
<feature type="binding site" evidence="7">
    <location>
        <position position="102"/>
    </location>
    <ligand>
        <name>a divalent metal cation</name>
        <dbReference type="ChEBI" id="CHEBI:60240"/>
    </ligand>
</feature>
<evidence type="ECO:0000256" key="1">
    <source>
        <dbReference type="ARBA" id="ARBA00000815"/>
    </source>
</evidence>
<evidence type="ECO:0000259" key="8">
    <source>
        <dbReference type="Pfam" id="PF01975"/>
    </source>
</evidence>
<proteinExistence type="inferred from homology"/>
<keyword evidence="10" id="KW-1185">Reference proteome</keyword>
<feature type="binding site" evidence="7">
    <location>
        <position position="15"/>
    </location>
    <ligand>
        <name>a divalent metal cation</name>
        <dbReference type="ChEBI" id="CHEBI:60240"/>
    </ligand>
</feature>
<dbReference type="PANTHER" id="PTHR30457:SF12">
    <property type="entry name" value="5'_3'-NUCLEOTIDASE SURE"/>
    <property type="match status" value="1"/>
</dbReference>
<dbReference type="EC" id="3.1.3.5" evidence="7"/>
<feature type="binding site" evidence="7">
    <location>
        <position position="14"/>
    </location>
    <ligand>
        <name>a divalent metal cation</name>
        <dbReference type="ChEBI" id="CHEBI:60240"/>
    </ligand>
</feature>
<dbReference type="RefSeq" id="WP_073304611.1">
    <property type="nucleotide sequence ID" value="NZ_FRAW01000017.1"/>
</dbReference>
<comment type="similarity">
    <text evidence="2 7">Belongs to the SurE nucleotidase family.</text>
</comment>
<dbReference type="EMBL" id="FRAW01000017">
    <property type="protein sequence ID" value="SHK76860.1"/>
    <property type="molecule type" value="Genomic_DNA"/>
</dbReference>
<keyword evidence="5 7" id="KW-0547">Nucleotide-binding</keyword>
<reference evidence="10" key="1">
    <citation type="submission" date="2016-11" db="EMBL/GenBank/DDBJ databases">
        <authorList>
            <person name="Varghese N."/>
            <person name="Submissions S."/>
        </authorList>
    </citation>
    <scope>NUCLEOTIDE SEQUENCE [LARGE SCALE GENOMIC DNA]</scope>
    <source>
        <strain evidence="10">UWOS</strain>
    </source>
</reference>
<dbReference type="GO" id="GO:0008253">
    <property type="term" value="F:5'-nucleotidase activity"/>
    <property type="evidence" value="ECO:0007669"/>
    <property type="project" value="UniProtKB-UniRule"/>
</dbReference>
<gene>
    <name evidence="7" type="primary">surE</name>
    <name evidence="9" type="ORF">SAMN05720469_1177</name>
</gene>
<comment type="function">
    <text evidence="7">Nucleotidase that shows phosphatase activity on nucleoside 5'-monophosphates.</text>
</comment>
<evidence type="ECO:0000313" key="9">
    <source>
        <dbReference type="EMBL" id="SHK76860.1"/>
    </source>
</evidence>
<comment type="subcellular location">
    <subcellularLocation>
        <location evidence="7">Cytoplasm</location>
    </subcellularLocation>
</comment>
<feature type="binding site" evidence="7">
    <location>
        <position position="45"/>
    </location>
    <ligand>
        <name>a divalent metal cation</name>
        <dbReference type="ChEBI" id="CHEBI:60240"/>
    </ligand>
</feature>
<dbReference type="InterPro" id="IPR002828">
    <property type="entry name" value="SurE-like_Pase/nucleotidase"/>
</dbReference>
<evidence type="ECO:0000256" key="5">
    <source>
        <dbReference type="ARBA" id="ARBA00022741"/>
    </source>
</evidence>
<evidence type="ECO:0000256" key="6">
    <source>
        <dbReference type="ARBA" id="ARBA00022801"/>
    </source>
</evidence>
<dbReference type="HAMAP" id="MF_00060">
    <property type="entry name" value="SurE"/>
    <property type="match status" value="1"/>
</dbReference>
<protein>
    <recommendedName>
        <fullName evidence="7">5'-nucleotidase SurE</fullName>
        <ecNumber evidence="7">3.1.3.5</ecNumber>
    </recommendedName>
    <alternativeName>
        <fullName evidence="7">Nucleoside 5'-monophosphate phosphohydrolase</fullName>
    </alternativeName>
</protein>
<evidence type="ECO:0000256" key="2">
    <source>
        <dbReference type="ARBA" id="ARBA00011062"/>
    </source>
</evidence>
<dbReference type="Pfam" id="PF01975">
    <property type="entry name" value="SurE"/>
    <property type="match status" value="1"/>
</dbReference>
<dbReference type="GO" id="GO:0005737">
    <property type="term" value="C:cytoplasm"/>
    <property type="evidence" value="ECO:0007669"/>
    <property type="project" value="UniProtKB-SubCell"/>
</dbReference>
<keyword evidence="3 7" id="KW-0963">Cytoplasm</keyword>
<name>A0A1M6V5X8_9BACT</name>